<dbReference type="InterPro" id="IPR036962">
    <property type="entry name" value="Glyco_hydro_3_N_sf"/>
</dbReference>
<proteinExistence type="inferred from homology"/>
<evidence type="ECO:0000256" key="2">
    <source>
        <dbReference type="ARBA" id="ARBA00022801"/>
    </source>
</evidence>
<dbReference type="PANTHER" id="PTHR30480">
    <property type="entry name" value="BETA-HEXOSAMINIDASE-RELATED"/>
    <property type="match status" value="1"/>
</dbReference>
<dbReference type="EC" id="3.2.1.52" evidence="5"/>
<keyword evidence="2 5" id="KW-0378">Hydrolase</keyword>
<dbReference type="EMBL" id="JAKIJS010000001">
    <property type="protein sequence ID" value="MCF6137736.1"/>
    <property type="molecule type" value="Genomic_DNA"/>
</dbReference>
<feature type="domain" description="Glycoside hydrolase family 3 N-terminal" evidence="4">
    <location>
        <begin position="3"/>
        <end position="331"/>
    </location>
</feature>
<dbReference type="NCBIfam" id="NF003740">
    <property type="entry name" value="PRK05337.1"/>
    <property type="match status" value="1"/>
</dbReference>
<keyword evidence="3 5" id="KW-0326">Glycosidase</keyword>
<dbReference type="InterPro" id="IPR001764">
    <property type="entry name" value="Glyco_hydro_3_N"/>
</dbReference>
<dbReference type="InterPro" id="IPR050226">
    <property type="entry name" value="NagZ_Beta-hexosaminidase"/>
</dbReference>
<organism evidence="5 6">
    <name type="scientific">Pseudalkalibacillus berkeleyi</name>
    <dbReference type="NCBI Taxonomy" id="1069813"/>
    <lineage>
        <taxon>Bacteria</taxon>
        <taxon>Bacillati</taxon>
        <taxon>Bacillota</taxon>
        <taxon>Bacilli</taxon>
        <taxon>Bacillales</taxon>
        <taxon>Fictibacillaceae</taxon>
        <taxon>Pseudalkalibacillus</taxon>
    </lineage>
</organism>
<accession>A0ABS9H1F8</accession>
<evidence type="ECO:0000313" key="6">
    <source>
        <dbReference type="Proteomes" id="UP001649381"/>
    </source>
</evidence>
<evidence type="ECO:0000256" key="3">
    <source>
        <dbReference type="ARBA" id="ARBA00023295"/>
    </source>
</evidence>
<keyword evidence="6" id="KW-1185">Reference proteome</keyword>
<comment type="similarity">
    <text evidence="1">Belongs to the glycosyl hydrolase 3 family.</text>
</comment>
<name>A0ABS9H1F8_9BACL</name>
<dbReference type="InterPro" id="IPR017853">
    <property type="entry name" value="GH"/>
</dbReference>
<dbReference type="PANTHER" id="PTHR30480:SF16">
    <property type="entry name" value="GLYCOSIDE HYDROLASE FAMILY 3 DOMAIN PROTEIN"/>
    <property type="match status" value="1"/>
</dbReference>
<dbReference type="GO" id="GO:0004563">
    <property type="term" value="F:beta-N-acetylhexosaminidase activity"/>
    <property type="evidence" value="ECO:0007669"/>
    <property type="project" value="UniProtKB-EC"/>
</dbReference>
<dbReference type="SUPFAM" id="SSF51445">
    <property type="entry name" value="(Trans)glycosidases"/>
    <property type="match status" value="1"/>
</dbReference>
<dbReference type="PRINTS" id="PR00133">
    <property type="entry name" value="GLHYDRLASE3"/>
</dbReference>
<gene>
    <name evidence="5" type="primary">nagZ</name>
    <name evidence="5" type="ORF">L2716_08335</name>
</gene>
<dbReference type="InterPro" id="IPR036881">
    <property type="entry name" value="Glyco_hydro_3_C_sf"/>
</dbReference>
<dbReference type="Gene3D" id="3.40.50.1700">
    <property type="entry name" value="Glycoside hydrolase family 3 C-terminal domain"/>
    <property type="match status" value="1"/>
</dbReference>
<dbReference type="Proteomes" id="UP001649381">
    <property type="component" value="Unassembled WGS sequence"/>
</dbReference>
<evidence type="ECO:0000256" key="1">
    <source>
        <dbReference type="ARBA" id="ARBA00005336"/>
    </source>
</evidence>
<comment type="caution">
    <text evidence="5">The sequence shown here is derived from an EMBL/GenBank/DDBJ whole genome shotgun (WGS) entry which is preliminary data.</text>
</comment>
<dbReference type="Pfam" id="PF00933">
    <property type="entry name" value="Glyco_hydro_3"/>
    <property type="match status" value="1"/>
</dbReference>
<dbReference type="Gene3D" id="3.20.20.300">
    <property type="entry name" value="Glycoside hydrolase, family 3, N-terminal domain"/>
    <property type="match status" value="1"/>
</dbReference>
<sequence length="527" mass="57948">MDLREKIGQLMVFGFKADHPEKMSDEIKDLIENHHVGGIILFGRNIGTTEEIQQLTSTLQSTAKNAGHNHPLFICIDQENGVVRRLGEGTTVFPGAMLLGATGDEKLAYEVGKASGQELMDLGINWNLAPVVDVNNNPNNPVIDVRSFGENPNNVAQFGTQLMKGMQASGVITTLKHFPGHGDTAVDSHLSLPVIPHALQRLHEVELVSFKEGIENGAETVMSSHVYFPSIEPEVNRPATMSKPVMTGLLREDLGFEGVITTDCMEMKAIADGIGTSHGAVEAIKAGVDLIMVSHLPELQHDVLEKIYQAVTNGEIEEKTIDEAYARVMKLKSSSLKWNDNLTPFKKPEHHQTLAEDVMRKGITLLERKSGLLPLTRNQHERILVIYPENGYLTEVEDERFSSHALGELLKELNPGAKVVTVSQQPEQSEIDFMKVLGNSADIILVGTLSATRSEGQQRLMQDMMSLGKPIIHIAMRSPYDIGLFPKVDVSIATYEFTTPALRLAVRSLFGLEKVEGSFPVTIPNTN</sequence>
<protein>
    <submittedName>
        <fullName evidence="5">Beta-N-acetylhexosaminidase</fullName>
        <ecNumber evidence="5">3.2.1.52</ecNumber>
    </submittedName>
</protein>
<reference evidence="5 6" key="1">
    <citation type="submission" date="2022-01" db="EMBL/GenBank/DDBJ databases">
        <title>Alkalihalobacillus sp. EGI L200015, a novel bacterium isolated from a salt lake sediment.</title>
        <authorList>
            <person name="Gao L."/>
            <person name="Fang B.-Z."/>
            <person name="Li W.-J."/>
        </authorList>
    </citation>
    <scope>NUCLEOTIDE SEQUENCE [LARGE SCALE GENOMIC DNA]</scope>
    <source>
        <strain evidence="5 6">KCTC 12718</strain>
    </source>
</reference>
<evidence type="ECO:0000259" key="4">
    <source>
        <dbReference type="Pfam" id="PF00933"/>
    </source>
</evidence>
<evidence type="ECO:0000313" key="5">
    <source>
        <dbReference type="EMBL" id="MCF6137736.1"/>
    </source>
</evidence>
<dbReference type="RefSeq" id="WP_236333568.1">
    <property type="nucleotide sequence ID" value="NZ_JAKIJS010000001.1"/>
</dbReference>